<feature type="transmembrane region" description="Helical" evidence="2">
    <location>
        <begin position="63"/>
        <end position="84"/>
    </location>
</feature>
<evidence type="ECO:0000313" key="3">
    <source>
        <dbReference type="EMBL" id="TWT46951.1"/>
    </source>
</evidence>
<dbReference type="Proteomes" id="UP000317243">
    <property type="component" value="Unassembled WGS sequence"/>
</dbReference>
<keyword evidence="2" id="KW-0472">Membrane</keyword>
<dbReference type="EMBL" id="SIHI01000027">
    <property type="protein sequence ID" value="TWT46951.1"/>
    <property type="molecule type" value="Genomic_DNA"/>
</dbReference>
<feature type="region of interest" description="Disordered" evidence="1">
    <location>
        <begin position="1"/>
        <end position="26"/>
    </location>
</feature>
<evidence type="ECO:0000313" key="4">
    <source>
        <dbReference type="Proteomes" id="UP000317243"/>
    </source>
</evidence>
<sequence length="89" mass="10382">MIARMVPKVGRDNTPLKTAVWPHGRHTDFDHLSSVSREDYRRKRHRSYGESCDSENRKIFRMVVWFIVVTVLPAVLGVVAAMAYPRWLN</sequence>
<dbReference type="RefSeq" id="WP_146511670.1">
    <property type="nucleotide sequence ID" value="NZ_SIHI01000027.1"/>
</dbReference>
<reference evidence="3 4" key="1">
    <citation type="submission" date="2019-02" db="EMBL/GenBank/DDBJ databases">
        <title>Deep-cultivation of Planctomycetes and their phenomic and genomic characterization uncovers novel biology.</title>
        <authorList>
            <person name="Wiegand S."/>
            <person name="Jogler M."/>
            <person name="Boedeker C."/>
            <person name="Pinto D."/>
            <person name="Vollmers J."/>
            <person name="Rivas-Marin E."/>
            <person name="Kohn T."/>
            <person name="Peeters S.H."/>
            <person name="Heuer A."/>
            <person name="Rast P."/>
            <person name="Oberbeckmann S."/>
            <person name="Bunk B."/>
            <person name="Jeske O."/>
            <person name="Meyerdierks A."/>
            <person name="Storesund J.E."/>
            <person name="Kallscheuer N."/>
            <person name="Luecker S."/>
            <person name="Lage O.M."/>
            <person name="Pohl T."/>
            <person name="Merkel B.J."/>
            <person name="Hornburger P."/>
            <person name="Mueller R.-W."/>
            <person name="Bruemmer F."/>
            <person name="Labrenz M."/>
            <person name="Spormann A.M."/>
            <person name="Op Den Camp H."/>
            <person name="Overmann J."/>
            <person name="Amann R."/>
            <person name="Jetten M.S.M."/>
            <person name="Mascher T."/>
            <person name="Medema M.H."/>
            <person name="Devos D.P."/>
            <person name="Kaster A.-K."/>
            <person name="Ovreas L."/>
            <person name="Rohde M."/>
            <person name="Galperin M.Y."/>
            <person name="Jogler C."/>
        </authorList>
    </citation>
    <scope>NUCLEOTIDE SEQUENCE [LARGE SCALE GENOMIC DNA]</scope>
    <source>
        <strain evidence="3 4">KOR42</strain>
    </source>
</reference>
<name>A0A5C5WAC5_9PLAN</name>
<organism evidence="3 4">
    <name type="scientific">Thalassoglobus neptunius</name>
    <dbReference type="NCBI Taxonomy" id="1938619"/>
    <lineage>
        <taxon>Bacteria</taxon>
        <taxon>Pseudomonadati</taxon>
        <taxon>Planctomycetota</taxon>
        <taxon>Planctomycetia</taxon>
        <taxon>Planctomycetales</taxon>
        <taxon>Planctomycetaceae</taxon>
        <taxon>Thalassoglobus</taxon>
    </lineage>
</organism>
<keyword evidence="2" id="KW-1133">Transmembrane helix</keyword>
<proteinExistence type="predicted"/>
<dbReference type="AlphaFoldDB" id="A0A5C5WAC5"/>
<protein>
    <submittedName>
        <fullName evidence="3">Uncharacterized protein</fullName>
    </submittedName>
</protein>
<keyword evidence="2" id="KW-0812">Transmembrane</keyword>
<gene>
    <name evidence="3" type="ORF">KOR42_42950</name>
</gene>
<keyword evidence="4" id="KW-1185">Reference proteome</keyword>
<accession>A0A5C5WAC5</accession>
<evidence type="ECO:0000256" key="2">
    <source>
        <dbReference type="SAM" id="Phobius"/>
    </source>
</evidence>
<comment type="caution">
    <text evidence="3">The sequence shown here is derived from an EMBL/GenBank/DDBJ whole genome shotgun (WGS) entry which is preliminary data.</text>
</comment>
<evidence type="ECO:0000256" key="1">
    <source>
        <dbReference type="SAM" id="MobiDB-lite"/>
    </source>
</evidence>